<protein>
    <recommendedName>
        <fullName evidence="4">Transposase</fullName>
    </recommendedName>
</protein>
<evidence type="ECO:0000313" key="3">
    <source>
        <dbReference type="Proteomes" id="UP000011645"/>
    </source>
</evidence>
<comment type="caution">
    <text evidence="2">The sequence shown here is derived from an EMBL/GenBank/DDBJ whole genome shotgun (WGS) entry which is preliminary data.</text>
</comment>
<organism evidence="2 3">
    <name type="scientific">Halalkalicoccus jeotgali (strain DSM 18796 / CECT 7217 / JCM 14584 / KCTC 4019 / B3)</name>
    <dbReference type="NCBI Taxonomy" id="795797"/>
    <lineage>
        <taxon>Archaea</taxon>
        <taxon>Methanobacteriati</taxon>
        <taxon>Methanobacteriota</taxon>
        <taxon>Stenosarchaea group</taxon>
        <taxon>Halobacteria</taxon>
        <taxon>Halobacteriales</taxon>
        <taxon>Halococcaceae</taxon>
        <taxon>Halalkalicoccus</taxon>
    </lineage>
</organism>
<proteinExistence type="predicted"/>
<feature type="region of interest" description="Disordered" evidence="1">
    <location>
        <begin position="1"/>
        <end position="29"/>
    </location>
</feature>
<dbReference type="Proteomes" id="UP000011645">
    <property type="component" value="Unassembled WGS sequence"/>
</dbReference>
<evidence type="ECO:0000313" key="2">
    <source>
        <dbReference type="EMBL" id="ELY40862.1"/>
    </source>
</evidence>
<evidence type="ECO:0008006" key="4">
    <source>
        <dbReference type="Google" id="ProtNLM"/>
    </source>
</evidence>
<name>L9VV32_HALJB</name>
<dbReference type="AlphaFoldDB" id="L9VV32"/>
<dbReference type="EMBL" id="AOHV01000008">
    <property type="protein sequence ID" value="ELY40862.1"/>
    <property type="molecule type" value="Genomic_DNA"/>
</dbReference>
<evidence type="ECO:0000256" key="1">
    <source>
        <dbReference type="SAM" id="MobiDB-lite"/>
    </source>
</evidence>
<accession>L9VV32</accession>
<sequence length="101" mass="10995">MDVRGSYSVRPANKRSGPPRRRSEAPAETLTSIHGIGPATATVVLAVHDPTTYVAGDRYMIIALLGEGRVLQLSDYPRISPNAVNRTQVSRTQLRFSCSNT</sequence>
<keyword evidence="3" id="KW-1185">Reference proteome</keyword>
<gene>
    <name evidence="2" type="ORF">C497_02227</name>
</gene>
<reference evidence="2 3" key="1">
    <citation type="journal article" date="2014" name="PLoS Genet.">
        <title>Phylogenetically driven sequencing of extremely halophilic archaea reveals strategies for static and dynamic osmo-response.</title>
        <authorList>
            <person name="Becker E.A."/>
            <person name="Seitzer P.M."/>
            <person name="Tritt A."/>
            <person name="Larsen D."/>
            <person name="Krusor M."/>
            <person name="Yao A.I."/>
            <person name="Wu D."/>
            <person name="Madern D."/>
            <person name="Eisen J.A."/>
            <person name="Darling A.E."/>
            <person name="Facciotti M.T."/>
        </authorList>
    </citation>
    <scope>NUCLEOTIDE SEQUENCE [LARGE SCALE GENOMIC DNA]</scope>
    <source>
        <strain evidence="3">DSM 18796 / CECT 7217 / JCM 14584 / KCTC 4019 / B3</strain>
    </source>
</reference>